<dbReference type="AlphaFoldDB" id="X1HQB9"/>
<organism evidence="1">
    <name type="scientific">marine sediment metagenome</name>
    <dbReference type="NCBI Taxonomy" id="412755"/>
    <lineage>
        <taxon>unclassified sequences</taxon>
        <taxon>metagenomes</taxon>
        <taxon>ecological metagenomes</taxon>
    </lineage>
</organism>
<reference evidence="1" key="1">
    <citation type="journal article" date="2014" name="Front. Microbiol.">
        <title>High frequency of phylogenetically diverse reductive dehalogenase-homologous genes in deep subseafloor sedimentary metagenomes.</title>
        <authorList>
            <person name="Kawai M."/>
            <person name="Futagami T."/>
            <person name="Toyoda A."/>
            <person name="Takaki Y."/>
            <person name="Nishi S."/>
            <person name="Hori S."/>
            <person name="Arai W."/>
            <person name="Tsubouchi T."/>
            <person name="Morono Y."/>
            <person name="Uchiyama I."/>
            <person name="Ito T."/>
            <person name="Fujiyama A."/>
            <person name="Inagaki F."/>
            <person name="Takami H."/>
        </authorList>
    </citation>
    <scope>NUCLEOTIDE SEQUENCE</scope>
    <source>
        <strain evidence="1">Expedition CK06-06</strain>
    </source>
</reference>
<accession>X1HQB9</accession>
<dbReference type="EMBL" id="BARU01025943">
    <property type="protein sequence ID" value="GAH72361.1"/>
    <property type="molecule type" value="Genomic_DNA"/>
</dbReference>
<comment type="caution">
    <text evidence="1">The sequence shown here is derived from an EMBL/GenBank/DDBJ whole genome shotgun (WGS) entry which is preliminary data.</text>
</comment>
<name>X1HQB9_9ZZZZ</name>
<evidence type="ECO:0000313" key="1">
    <source>
        <dbReference type="EMBL" id="GAH72361.1"/>
    </source>
</evidence>
<protein>
    <submittedName>
        <fullName evidence="1">Uncharacterized protein</fullName>
    </submittedName>
</protein>
<sequence length="71" mass="7796">MTFPEICSVTLETIPGPKILGKGTWADLSFPLMARVRDIPRWVSDDEGKGDAIRGPKFLDRLADHQIAGMG</sequence>
<gene>
    <name evidence="1" type="ORF">S03H2_41738</name>
</gene>
<proteinExistence type="predicted"/>